<dbReference type="GO" id="GO:0010181">
    <property type="term" value="F:FMN binding"/>
    <property type="evidence" value="ECO:0007669"/>
    <property type="project" value="InterPro"/>
</dbReference>
<dbReference type="Gene3D" id="3.20.20.70">
    <property type="entry name" value="Aldolase class I"/>
    <property type="match status" value="1"/>
</dbReference>
<keyword evidence="1" id="KW-0285">Flavoprotein</keyword>
<protein>
    <recommendedName>
        <fullName evidence="3">NADH:flavin oxidoreductase/NADH oxidase N-terminal domain-containing protein</fullName>
    </recommendedName>
</protein>
<sequence>MSENNLANPWDSFTFPRTGHVVRNRAVLAAMTNKQSHEDGSISDQEIRWLNRRAKGEFGIVTTAAANVSEDGQGWEGEIGLYHDRHIENLIKLVNSVHDNGGLLFAQLFHGGMRAPESLTGNIPISASKIACEDSSSGFTRSASLDDINRIIQDFKLAAERCVKSGFDGVELHGAHGYLITQFLG</sequence>
<dbReference type="AlphaFoldDB" id="A0A382FXW7"/>
<gene>
    <name evidence="4" type="ORF">METZ01_LOCUS219977</name>
</gene>
<dbReference type="EMBL" id="UINC01052139">
    <property type="protein sequence ID" value="SVB67123.1"/>
    <property type="molecule type" value="Genomic_DNA"/>
</dbReference>
<feature type="non-terminal residue" evidence="4">
    <location>
        <position position="185"/>
    </location>
</feature>
<evidence type="ECO:0000256" key="1">
    <source>
        <dbReference type="ARBA" id="ARBA00022630"/>
    </source>
</evidence>
<dbReference type="InterPro" id="IPR051799">
    <property type="entry name" value="NADH_flavin_oxidoreductase"/>
</dbReference>
<evidence type="ECO:0000259" key="3">
    <source>
        <dbReference type="Pfam" id="PF00724"/>
    </source>
</evidence>
<dbReference type="InterPro" id="IPR013785">
    <property type="entry name" value="Aldolase_TIM"/>
</dbReference>
<dbReference type="PANTHER" id="PTHR43656">
    <property type="entry name" value="BINDING OXIDOREDUCTASE, PUTATIVE (AFU_ORTHOLOGUE AFUA_2G08260)-RELATED"/>
    <property type="match status" value="1"/>
</dbReference>
<accession>A0A382FXW7</accession>
<feature type="domain" description="NADH:flavin oxidoreductase/NADH oxidase N-terminal" evidence="3">
    <location>
        <begin position="22"/>
        <end position="184"/>
    </location>
</feature>
<dbReference type="Pfam" id="PF00724">
    <property type="entry name" value="Oxidored_FMN"/>
    <property type="match status" value="1"/>
</dbReference>
<name>A0A382FXW7_9ZZZZ</name>
<organism evidence="4">
    <name type="scientific">marine metagenome</name>
    <dbReference type="NCBI Taxonomy" id="408172"/>
    <lineage>
        <taxon>unclassified sequences</taxon>
        <taxon>metagenomes</taxon>
        <taxon>ecological metagenomes</taxon>
    </lineage>
</organism>
<proteinExistence type="predicted"/>
<keyword evidence="2" id="KW-0560">Oxidoreductase</keyword>
<dbReference type="InterPro" id="IPR001155">
    <property type="entry name" value="OxRdtase_FMN_N"/>
</dbReference>
<reference evidence="4" key="1">
    <citation type="submission" date="2018-05" db="EMBL/GenBank/DDBJ databases">
        <authorList>
            <person name="Lanie J.A."/>
            <person name="Ng W.-L."/>
            <person name="Kazmierczak K.M."/>
            <person name="Andrzejewski T.M."/>
            <person name="Davidsen T.M."/>
            <person name="Wayne K.J."/>
            <person name="Tettelin H."/>
            <person name="Glass J.I."/>
            <person name="Rusch D."/>
            <person name="Podicherti R."/>
            <person name="Tsui H.-C.T."/>
            <person name="Winkler M.E."/>
        </authorList>
    </citation>
    <scope>NUCLEOTIDE SEQUENCE</scope>
</reference>
<evidence type="ECO:0000256" key="2">
    <source>
        <dbReference type="ARBA" id="ARBA00023002"/>
    </source>
</evidence>
<dbReference type="PANTHER" id="PTHR43656:SF2">
    <property type="entry name" value="BINDING OXIDOREDUCTASE, PUTATIVE (AFU_ORTHOLOGUE AFUA_2G08260)-RELATED"/>
    <property type="match status" value="1"/>
</dbReference>
<evidence type="ECO:0000313" key="4">
    <source>
        <dbReference type="EMBL" id="SVB67123.1"/>
    </source>
</evidence>
<dbReference type="GO" id="GO:0016491">
    <property type="term" value="F:oxidoreductase activity"/>
    <property type="evidence" value="ECO:0007669"/>
    <property type="project" value="UniProtKB-KW"/>
</dbReference>
<dbReference type="SUPFAM" id="SSF51395">
    <property type="entry name" value="FMN-linked oxidoreductases"/>
    <property type="match status" value="1"/>
</dbReference>